<dbReference type="GO" id="GO:0070772">
    <property type="term" value="C:PAS complex"/>
    <property type="evidence" value="ECO:0007669"/>
    <property type="project" value="InterPro"/>
</dbReference>
<dbReference type="EMBL" id="JAANIC010004392">
    <property type="protein sequence ID" value="KAG5334909.1"/>
    <property type="molecule type" value="Genomic_DNA"/>
</dbReference>
<comment type="subcellular location">
    <subcellularLocation>
        <location evidence="1">Endomembrane system</location>
    </subcellularLocation>
</comment>
<name>A0A836FIN3_9HYME</name>
<dbReference type="InterPro" id="IPR011989">
    <property type="entry name" value="ARM-like"/>
</dbReference>
<protein>
    <recommendedName>
        <fullName evidence="3">Protein VAC14 homolog</fullName>
    </recommendedName>
</protein>
<evidence type="ECO:0000313" key="9">
    <source>
        <dbReference type="EMBL" id="KAG5334909.1"/>
    </source>
</evidence>
<sequence>MMSERDYAPLSAACVRSLNDKLYEKRKPAAVEIEKMVKEFAAHNNTVQIKRLLKVLGQDFATSQNPHTRKGGLIGLAAIAVGLGKDTGQYIEDLIHPILACFNDYDLRVRYYACESLYNVVKVARGAVLPQFTDIFAALSKLACDTEQNIKNATELLDRLMKYYSHKIFKILARDTTDIVTESGLFGLVEFIPLLRERIYTKNPFGRLFVISWISVLDAVPNMDLIIFLPEILDGLFKILEDPTLEIKKVTDTVLGEFLRSIKSNPARVDFPAMINILITHAQSSDDLLQLTAITWIKEFVHLSGPLMLPYMSGILVAVLPCLAYDGDTRKNIKETATQVNTNLMKLIIVQSTEVINKENQENKAHSMREKNDTIENYSLDENLDLASVVEVLTKHLLCLSVQTKVAVLKWIHHLFINIPQKMFNHIENLFPILMKSLSDSSDEVVQQTLVVMAEIISSKSPEAIATNPNEKIQNKYFTKFIVNLLRIFSTDRHLLEERGAFIIRELCVLLSAEDIYKTLAKILLEEQNLGFACTMIQTLNVILLTSSELFDLRNKLRHLDSPDSCALFECLYVSWCHNPVATVALCLLSQHYRHACNIIQSFENIEVTVEFLTEIDKLVQLIESPIFTYLRLQLLEWEKNDALIYALYGLLMILPQSDAYATLQRRLAAIPPATKPIPKSEQKEIDVDCPFDFNKLLKHFHVVQEHHREQKRKQRLNSLVERNSSHVDV</sequence>
<dbReference type="SUPFAM" id="SSF48371">
    <property type="entry name" value="ARM repeat"/>
    <property type="match status" value="1"/>
</dbReference>
<feature type="domain" description="Vacuolar protein 14 C-terminal Fig4-binding" evidence="8">
    <location>
        <begin position="494"/>
        <end position="670"/>
    </location>
</feature>
<gene>
    <name evidence="9" type="primary">Vac14</name>
    <name evidence="9" type="ORF">G6Z76_0003828</name>
</gene>
<reference evidence="9" key="1">
    <citation type="submission" date="2020-03" db="EMBL/GenBank/DDBJ databases">
        <title>Relaxed selection underlies rapid genomic changes in the transitions from sociality to social parasitism in ants.</title>
        <authorList>
            <person name="Bi X."/>
        </authorList>
    </citation>
    <scope>NUCLEOTIDE SEQUENCE</scope>
    <source>
        <strain evidence="9">BGI-DK2014a</strain>
        <tissue evidence="9">Whole body</tissue>
    </source>
</reference>
<evidence type="ECO:0000256" key="5">
    <source>
        <dbReference type="ARBA" id="ARBA00023136"/>
    </source>
</evidence>
<evidence type="ECO:0000256" key="1">
    <source>
        <dbReference type="ARBA" id="ARBA00004308"/>
    </source>
</evidence>
<accession>A0A836FIN3</accession>
<comment type="similarity">
    <text evidence="2">Belongs to the VAC14 family.</text>
</comment>
<dbReference type="Gene3D" id="1.25.10.10">
    <property type="entry name" value="Leucine-rich Repeat Variant"/>
    <property type="match status" value="2"/>
</dbReference>
<dbReference type="AlphaFoldDB" id="A0A836FIN3"/>
<dbReference type="GO" id="GO:0006661">
    <property type="term" value="P:phosphatidylinositol biosynthetic process"/>
    <property type="evidence" value="ECO:0007669"/>
    <property type="project" value="InterPro"/>
</dbReference>
<keyword evidence="4" id="KW-0677">Repeat</keyword>
<keyword evidence="10" id="KW-1185">Reference proteome</keyword>
<proteinExistence type="inferred from homology"/>
<evidence type="ECO:0000313" key="10">
    <source>
        <dbReference type="Proteomes" id="UP000669903"/>
    </source>
</evidence>
<evidence type="ECO:0000256" key="2">
    <source>
        <dbReference type="ARBA" id="ARBA00010225"/>
    </source>
</evidence>
<evidence type="ECO:0000256" key="7">
    <source>
        <dbReference type="ARBA" id="ARBA00047092"/>
    </source>
</evidence>
<comment type="function">
    <text evidence="6">Scaffold protein component of the PI(3,5)P2 regulatory complex which regulates both the synthesis and turnover of phosphatidylinositol 3,5-bisphosphate (PtdIns(3,5)P2). Pentamerizes into a star-shaped structure and nucleates the assembly of the complex. The pentamer binds a single copy each of PIKFYVE and FIG4 and coordinates both PIKfyve kinase activity and FIG4 phosphatase activity, being required to maintain normal levels of phosphatidylinositol 3-phosphate (PtdIns(3)P) and phosphatidylinositol 5-phosphate (PtdIns(5)P). Plays a role in the biogenesis of endosome carrier vesicles (ECV) / multivesicular bodies (MVB) transport intermediates from early endosomes.</text>
</comment>
<organism evidence="9 10">
    <name type="scientific">Acromyrmex charruanus</name>
    <dbReference type="NCBI Taxonomy" id="2715315"/>
    <lineage>
        <taxon>Eukaryota</taxon>
        <taxon>Metazoa</taxon>
        <taxon>Ecdysozoa</taxon>
        <taxon>Arthropoda</taxon>
        <taxon>Hexapoda</taxon>
        <taxon>Insecta</taxon>
        <taxon>Pterygota</taxon>
        <taxon>Neoptera</taxon>
        <taxon>Endopterygota</taxon>
        <taxon>Hymenoptera</taxon>
        <taxon>Apocrita</taxon>
        <taxon>Aculeata</taxon>
        <taxon>Formicoidea</taxon>
        <taxon>Formicidae</taxon>
        <taxon>Myrmicinae</taxon>
        <taxon>Acromyrmex</taxon>
    </lineage>
</organism>
<dbReference type="InterPro" id="IPR021841">
    <property type="entry name" value="VAC14_Fig4p-bd"/>
</dbReference>
<dbReference type="PANTHER" id="PTHR16023">
    <property type="entry name" value="TAX1 BINDING PROTEIN-RELATED"/>
    <property type="match status" value="1"/>
</dbReference>
<keyword evidence="5" id="KW-0472">Membrane</keyword>
<dbReference type="GO" id="GO:0010008">
    <property type="term" value="C:endosome membrane"/>
    <property type="evidence" value="ECO:0007669"/>
    <property type="project" value="TreeGrafter"/>
</dbReference>
<dbReference type="PANTHER" id="PTHR16023:SF0">
    <property type="entry name" value="PROTEIN VAC14 HOMOLOG"/>
    <property type="match status" value="1"/>
</dbReference>
<evidence type="ECO:0000256" key="3">
    <source>
        <dbReference type="ARBA" id="ARBA00013840"/>
    </source>
</evidence>
<evidence type="ECO:0000259" key="8">
    <source>
        <dbReference type="Pfam" id="PF11916"/>
    </source>
</evidence>
<dbReference type="Proteomes" id="UP000669903">
    <property type="component" value="Unassembled WGS sequence"/>
</dbReference>
<dbReference type="InterPro" id="IPR026825">
    <property type="entry name" value="Vac14"/>
</dbReference>
<dbReference type="InterPro" id="IPR016024">
    <property type="entry name" value="ARM-type_fold"/>
</dbReference>
<dbReference type="Pfam" id="PF11916">
    <property type="entry name" value="Vac14_Fig4_bd"/>
    <property type="match status" value="1"/>
</dbReference>
<evidence type="ECO:0000256" key="6">
    <source>
        <dbReference type="ARBA" id="ARBA00045654"/>
    </source>
</evidence>
<feature type="non-terminal residue" evidence="9">
    <location>
        <position position="1"/>
    </location>
</feature>
<evidence type="ECO:0000256" key="4">
    <source>
        <dbReference type="ARBA" id="ARBA00022737"/>
    </source>
</evidence>
<dbReference type="Pfam" id="PF12755">
    <property type="entry name" value="Vac14_Fab1_bd"/>
    <property type="match status" value="1"/>
</dbReference>
<comment type="caution">
    <text evidence="9">The sequence shown here is derived from an EMBL/GenBank/DDBJ whole genome shotgun (WGS) entry which is preliminary data.</text>
</comment>
<feature type="non-terminal residue" evidence="9">
    <location>
        <position position="730"/>
    </location>
</feature>
<comment type="subunit">
    <text evidence="7">Forms pentamers. Component of the PI(3,5)P2 regulatory complex/PAS complex, at least composed of PIKFYVE, FIG4 and VAC14. VAC14 nucleates the assembly of the complex and serves as a scaffold by pentamerizing into a star-shaped structure, which can bind a single copy each of PIKFYVE and FIG4 and coordinates their activities. Interacts with NOS1.</text>
</comment>